<evidence type="ECO:0000313" key="1">
    <source>
        <dbReference type="EMBL" id="KAK2657528.1"/>
    </source>
</evidence>
<organism evidence="1 2">
    <name type="scientific">Dipteronia dyeriana</name>
    <dbReference type="NCBI Taxonomy" id="168575"/>
    <lineage>
        <taxon>Eukaryota</taxon>
        <taxon>Viridiplantae</taxon>
        <taxon>Streptophyta</taxon>
        <taxon>Embryophyta</taxon>
        <taxon>Tracheophyta</taxon>
        <taxon>Spermatophyta</taxon>
        <taxon>Magnoliopsida</taxon>
        <taxon>eudicotyledons</taxon>
        <taxon>Gunneridae</taxon>
        <taxon>Pentapetalae</taxon>
        <taxon>rosids</taxon>
        <taxon>malvids</taxon>
        <taxon>Sapindales</taxon>
        <taxon>Sapindaceae</taxon>
        <taxon>Hippocastanoideae</taxon>
        <taxon>Acereae</taxon>
        <taxon>Dipteronia</taxon>
    </lineage>
</organism>
<name>A0AAD9XDT0_9ROSI</name>
<evidence type="ECO:0000313" key="2">
    <source>
        <dbReference type="Proteomes" id="UP001280121"/>
    </source>
</evidence>
<dbReference type="AlphaFoldDB" id="A0AAD9XDT0"/>
<proteinExistence type="predicted"/>
<gene>
    <name evidence="1" type="ORF">Ddye_010580</name>
</gene>
<protein>
    <submittedName>
        <fullName evidence="1">Uncharacterized protein</fullName>
    </submittedName>
</protein>
<reference evidence="1" key="1">
    <citation type="journal article" date="2023" name="Plant J.">
        <title>Genome sequences and population genomics provide insights into the demographic history, inbreeding, and mutation load of two 'living fossil' tree species of Dipteronia.</title>
        <authorList>
            <person name="Feng Y."/>
            <person name="Comes H.P."/>
            <person name="Chen J."/>
            <person name="Zhu S."/>
            <person name="Lu R."/>
            <person name="Zhang X."/>
            <person name="Li P."/>
            <person name="Qiu J."/>
            <person name="Olsen K.M."/>
            <person name="Qiu Y."/>
        </authorList>
    </citation>
    <scope>NUCLEOTIDE SEQUENCE</scope>
    <source>
        <strain evidence="1">KIB01</strain>
    </source>
</reference>
<dbReference type="EMBL" id="JANJYI010000003">
    <property type="protein sequence ID" value="KAK2657528.1"/>
    <property type="molecule type" value="Genomic_DNA"/>
</dbReference>
<keyword evidence="2" id="KW-1185">Reference proteome</keyword>
<comment type="caution">
    <text evidence="1">The sequence shown here is derived from an EMBL/GenBank/DDBJ whole genome shotgun (WGS) entry which is preliminary data.</text>
</comment>
<sequence>MELLAQPWKDVINELSRNIMRGIALALCGSPYEFEGERAGDPFWILRIVGYPGVFIANGHNKEENDIGWYCNIYTNYDTIVEPIDICERRSGGSAKYGRAVYGEYLSSKVKKNFS</sequence>
<accession>A0AAD9XDT0</accession>
<dbReference type="Proteomes" id="UP001280121">
    <property type="component" value="Unassembled WGS sequence"/>
</dbReference>